<dbReference type="EMBL" id="JBHTCM010000004">
    <property type="protein sequence ID" value="MFC7331880.1"/>
    <property type="molecule type" value="Genomic_DNA"/>
</dbReference>
<dbReference type="InterPro" id="IPR057744">
    <property type="entry name" value="OTAase-like"/>
</dbReference>
<feature type="domain" description="Amidohydrolase-related" evidence="2">
    <location>
        <begin position="114"/>
        <end position="459"/>
    </location>
</feature>
<evidence type="ECO:0000313" key="3">
    <source>
        <dbReference type="EMBL" id="MFC7331880.1"/>
    </source>
</evidence>
<dbReference type="SUPFAM" id="SSF51338">
    <property type="entry name" value="Composite domain of metallo-dependent hydrolases"/>
    <property type="match status" value="1"/>
</dbReference>
<dbReference type="InterPro" id="IPR006680">
    <property type="entry name" value="Amidohydro-rel"/>
</dbReference>
<evidence type="ECO:0000256" key="1">
    <source>
        <dbReference type="SAM" id="MobiDB-lite"/>
    </source>
</evidence>
<reference evidence="4" key="1">
    <citation type="journal article" date="2019" name="Int. J. Syst. Evol. Microbiol.">
        <title>The Global Catalogue of Microorganisms (GCM) 10K type strain sequencing project: providing services to taxonomists for standard genome sequencing and annotation.</title>
        <authorList>
            <consortium name="The Broad Institute Genomics Platform"/>
            <consortium name="The Broad Institute Genome Sequencing Center for Infectious Disease"/>
            <person name="Wu L."/>
            <person name="Ma J."/>
        </authorList>
    </citation>
    <scope>NUCLEOTIDE SEQUENCE [LARGE SCALE GENOMIC DNA]</scope>
    <source>
        <strain evidence="4">CGMCC 1.16275</strain>
    </source>
</reference>
<feature type="region of interest" description="Disordered" evidence="1">
    <location>
        <begin position="1"/>
        <end position="22"/>
    </location>
</feature>
<comment type="caution">
    <text evidence="3">The sequence shown here is derived from an EMBL/GenBank/DDBJ whole genome shotgun (WGS) entry which is preliminary data.</text>
</comment>
<accession>A0ABW2KRE7</accession>
<dbReference type="Proteomes" id="UP001596456">
    <property type="component" value="Unassembled WGS sequence"/>
</dbReference>
<dbReference type="InterPro" id="IPR032466">
    <property type="entry name" value="Metal_Hydrolase"/>
</dbReference>
<dbReference type="RefSeq" id="WP_377355936.1">
    <property type="nucleotide sequence ID" value="NZ_JBHTCM010000004.1"/>
</dbReference>
<keyword evidence="4" id="KW-1185">Reference proteome</keyword>
<gene>
    <name evidence="3" type="ORF">ACFQPS_01770</name>
</gene>
<evidence type="ECO:0000313" key="4">
    <source>
        <dbReference type="Proteomes" id="UP001596456"/>
    </source>
</evidence>
<sequence length="463" mass="47987">MPSACPSGSSAGLVPSVLRRPRPRGGFRRGSVLRGLAAALLTGGLLAGSVLTGAAPAAAETVYITADRMLDVRSGGMVARPAVLVEDGRVAKVGTVTDLPAPQGATRIDLPGLTLLPGLIDMHVHLTSRHDLHGYRRLTRNATDLAIDGVVNARTTLEAGFTTVRNLGAGSFADVAVKRAVEEGRVPGPRLIVSGPPLSALGGHGDANLMPYDLQREAEGVATGPWALAEKVRYNRKFGADVIKIMATGGVLSKGTEVGAQQLTEEEMAAIVKEAHMLGMKVAAHAHGNAGIKAAIRAGVDTVEHASFLDAEAIALAKKNGTVLAMDIYNTEFILGEGEKAGILPESLAKERTVGQTQRTSFGEAVKAGVKLTFGSDAGVYPHGWNAKQFSRMVKFGMTPLQAIQAATVVAADALGMAEEVGSIAPGRYADMVAVAADPLADIATLETIPVVIKGGEVVKDVR</sequence>
<dbReference type="InterPro" id="IPR011059">
    <property type="entry name" value="Metal-dep_hydrolase_composite"/>
</dbReference>
<dbReference type="SUPFAM" id="SSF51556">
    <property type="entry name" value="Metallo-dependent hydrolases"/>
    <property type="match status" value="1"/>
</dbReference>
<protein>
    <submittedName>
        <fullName evidence="3">Amidohydrolase family protein</fullName>
    </submittedName>
</protein>
<feature type="compositionally biased region" description="Polar residues" evidence="1">
    <location>
        <begin position="1"/>
        <end position="10"/>
    </location>
</feature>
<dbReference type="CDD" id="cd01299">
    <property type="entry name" value="Met_dep_hydrolase_A"/>
    <property type="match status" value="1"/>
</dbReference>
<organism evidence="3 4">
    <name type="scientific">Rhodocista pekingensis</name>
    <dbReference type="NCBI Taxonomy" id="201185"/>
    <lineage>
        <taxon>Bacteria</taxon>
        <taxon>Pseudomonadati</taxon>
        <taxon>Pseudomonadota</taxon>
        <taxon>Alphaproteobacteria</taxon>
        <taxon>Rhodospirillales</taxon>
        <taxon>Azospirillaceae</taxon>
        <taxon>Rhodocista</taxon>
    </lineage>
</organism>
<dbReference type="PANTHER" id="PTHR43135:SF3">
    <property type="entry name" value="ALPHA-D-RIBOSE 1-METHYLPHOSPHONATE 5-TRIPHOSPHATE DIPHOSPHATASE"/>
    <property type="match status" value="1"/>
</dbReference>
<dbReference type="Gene3D" id="2.30.40.10">
    <property type="entry name" value="Urease, subunit C, domain 1"/>
    <property type="match status" value="1"/>
</dbReference>
<dbReference type="Pfam" id="PF01979">
    <property type="entry name" value="Amidohydro_1"/>
    <property type="match status" value="1"/>
</dbReference>
<dbReference type="PANTHER" id="PTHR43135">
    <property type="entry name" value="ALPHA-D-RIBOSE 1-METHYLPHOSPHONATE 5-TRIPHOSPHATE DIPHOSPHATASE"/>
    <property type="match status" value="1"/>
</dbReference>
<dbReference type="InterPro" id="IPR051781">
    <property type="entry name" value="Metallo-dep_Hydrolase"/>
</dbReference>
<name>A0ABW2KRE7_9PROT</name>
<dbReference type="Gene3D" id="3.20.20.140">
    <property type="entry name" value="Metal-dependent hydrolases"/>
    <property type="match status" value="1"/>
</dbReference>
<evidence type="ECO:0000259" key="2">
    <source>
        <dbReference type="Pfam" id="PF01979"/>
    </source>
</evidence>
<proteinExistence type="predicted"/>